<organism evidence="5 6">
    <name type="scientific">Clonorchis sinensis</name>
    <name type="common">Chinese liver fluke</name>
    <dbReference type="NCBI Taxonomy" id="79923"/>
    <lineage>
        <taxon>Eukaryota</taxon>
        <taxon>Metazoa</taxon>
        <taxon>Spiralia</taxon>
        <taxon>Lophotrochozoa</taxon>
        <taxon>Platyhelminthes</taxon>
        <taxon>Trematoda</taxon>
        <taxon>Digenea</taxon>
        <taxon>Opisthorchiida</taxon>
        <taxon>Opisthorchiata</taxon>
        <taxon>Opisthorchiidae</taxon>
        <taxon>Clonorchis</taxon>
    </lineage>
</organism>
<dbReference type="Pfam" id="PF00431">
    <property type="entry name" value="CUB"/>
    <property type="match status" value="2"/>
</dbReference>
<dbReference type="Proteomes" id="UP000008909">
    <property type="component" value="Unassembled WGS sequence"/>
</dbReference>
<dbReference type="Gene3D" id="2.60.120.290">
    <property type="entry name" value="Spermadhesin, CUB domain"/>
    <property type="match status" value="3"/>
</dbReference>
<dbReference type="AlphaFoldDB" id="G7YFY0"/>
<dbReference type="PANTHER" id="PTHR24251">
    <property type="entry name" value="OVOCHYMASE-RELATED"/>
    <property type="match status" value="1"/>
</dbReference>
<evidence type="ECO:0000313" key="5">
    <source>
        <dbReference type="EMBL" id="GAA51863.1"/>
    </source>
</evidence>
<evidence type="ECO:0000256" key="1">
    <source>
        <dbReference type="ARBA" id="ARBA00022737"/>
    </source>
</evidence>
<sequence length="453" mass="51139">MLQQNVQYGNCSTNRAESDRKNKVESVSEWVEYVIFYDTDLLVYWFHYEDPVAGEFNSVVIRRDTTDLCFSEARIKKPIPYIVTKVITSITNQHATLLDMKKLYVANLGDCPSKTNLKSACVLDLLTVTGIDFHVHATRSGNRYTSVKFSGWYLPDPFYSTGHHLYIEMNADGDVQWPGFLATYESAESGRTFSRECNRVLNDDTGILKSPNFPLDYPNSVLCSWRITVPDGCKIKLNFLHFALESGYDALIIYDGYNTSSSSVTLTGWHLPDAYQSTGQSLFIKMKTDEDIQRSGFLATYTSATIGEVVQWRCSHILNNYTGVIESPNFPSDYPNLMNCSWRVGLPPGCTIKLNISSFALESNYDTLNIYDGYDSSSNLVRFTGYDLPDPFYSTGQYLYIEMNTDRDVQKSGFYATYTSSCVTEAIPRSTIIIIDSMTSVFNTDAALLMNPT</sequence>
<dbReference type="FunFam" id="2.60.120.290:FF:000005">
    <property type="entry name" value="Procollagen C-endopeptidase enhancer 1"/>
    <property type="match status" value="2"/>
</dbReference>
<feature type="domain" description="CUB" evidence="4">
    <location>
        <begin position="197"/>
        <end position="304"/>
    </location>
</feature>
<dbReference type="InterPro" id="IPR000859">
    <property type="entry name" value="CUB_dom"/>
</dbReference>
<feature type="domain" description="CUB" evidence="4">
    <location>
        <begin position="314"/>
        <end position="421"/>
    </location>
</feature>
<reference evidence="5" key="1">
    <citation type="journal article" date="2011" name="Genome Biol.">
        <title>The draft genome of the carcinogenic human liver fluke Clonorchis sinensis.</title>
        <authorList>
            <person name="Wang X."/>
            <person name="Chen W."/>
            <person name="Huang Y."/>
            <person name="Sun J."/>
            <person name="Men J."/>
            <person name="Liu H."/>
            <person name="Luo F."/>
            <person name="Guo L."/>
            <person name="Lv X."/>
            <person name="Deng C."/>
            <person name="Zhou C."/>
            <person name="Fan Y."/>
            <person name="Li X."/>
            <person name="Huang L."/>
            <person name="Hu Y."/>
            <person name="Liang C."/>
            <person name="Hu X."/>
            <person name="Xu J."/>
            <person name="Yu X."/>
        </authorList>
    </citation>
    <scope>NUCLEOTIDE SEQUENCE [LARGE SCALE GENOMIC DNA]</scope>
    <source>
        <strain evidence="5">Henan</strain>
    </source>
</reference>
<keyword evidence="1" id="KW-0677">Repeat</keyword>
<accession>G7YFY0</accession>
<comment type="caution">
    <text evidence="3">Lacks conserved residue(s) required for the propagation of feature annotation.</text>
</comment>
<dbReference type="SUPFAM" id="SSF49854">
    <property type="entry name" value="Spermadhesin, CUB domain"/>
    <property type="match status" value="3"/>
</dbReference>
<dbReference type="PANTHER" id="PTHR24251:SF37">
    <property type="entry name" value="CUB DOMAIN-CONTAINING PROTEIN"/>
    <property type="match status" value="1"/>
</dbReference>
<dbReference type="SMART" id="SM00042">
    <property type="entry name" value="CUB"/>
    <property type="match status" value="2"/>
</dbReference>
<dbReference type="CDD" id="cd00041">
    <property type="entry name" value="CUB"/>
    <property type="match status" value="2"/>
</dbReference>
<name>G7YFY0_CLOSI</name>
<keyword evidence="6" id="KW-1185">Reference proteome</keyword>
<evidence type="ECO:0000259" key="4">
    <source>
        <dbReference type="PROSITE" id="PS01180"/>
    </source>
</evidence>
<dbReference type="InterPro" id="IPR035914">
    <property type="entry name" value="Sperma_CUB_dom_sf"/>
</dbReference>
<dbReference type="EMBL" id="DF143209">
    <property type="protein sequence ID" value="GAA51863.1"/>
    <property type="molecule type" value="Genomic_DNA"/>
</dbReference>
<evidence type="ECO:0000313" key="6">
    <source>
        <dbReference type="Proteomes" id="UP000008909"/>
    </source>
</evidence>
<gene>
    <name evidence="5" type="ORF">CLF_106929</name>
</gene>
<reference key="2">
    <citation type="submission" date="2011-10" db="EMBL/GenBank/DDBJ databases">
        <title>The genome and transcriptome sequence of Clonorchis sinensis provide insights into the carcinogenic liver fluke.</title>
        <authorList>
            <person name="Wang X."/>
            <person name="Huang Y."/>
            <person name="Chen W."/>
            <person name="Liu H."/>
            <person name="Guo L."/>
            <person name="Chen Y."/>
            <person name="Luo F."/>
            <person name="Zhou W."/>
            <person name="Sun J."/>
            <person name="Mao Q."/>
            <person name="Liang P."/>
            <person name="Zhou C."/>
            <person name="Tian Y."/>
            <person name="Men J."/>
            <person name="Lv X."/>
            <person name="Huang L."/>
            <person name="Zhou J."/>
            <person name="Hu Y."/>
            <person name="Li R."/>
            <person name="Zhang F."/>
            <person name="Lei H."/>
            <person name="Li X."/>
            <person name="Hu X."/>
            <person name="Liang C."/>
            <person name="Xu J."/>
            <person name="Wu Z."/>
            <person name="Yu X."/>
        </authorList>
    </citation>
    <scope>NUCLEOTIDE SEQUENCE</scope>
    <source>
        <strain>Henan</strain>
    </source>
</reference>
<evidence type="ECO:0000256" key="2">
    <source>
        <dbReference type="ARBA" id="ARBA00023157"/>
    </source>
</evidence>
<proteinExistence type="predicted"/>
<keyword evidence="2" id="KW-1015">Disulfide bond</keyword>
<dbReference type="PROSITE" id="PS01180">
    <property type="entry name" value="CUB"/>
    <property type="match status" value="2"/>
</dbReference>
<protein>
    <submittedName>
        <fullName evidence="5">Cubilin</fullName>
    </submittedName>
</protein>
<evidence type="ECO:0000256" key="3">
    <source>
        <dbReference type="PROSITE-ProRule" id="PRU00059"/>
    </source>
</evidence>